<keyword evidence="12 13" id="KW-0472">Membrane</keyword>
<dbReference type="PANTHER" id="PTHR35864:SF1">
    <property type="entry name" value="ZINC METALLOPROTEASE YWHC-RELATED"/>
    <property type="match status" value="1"/>
</dbReference>
<reference evidence="15" key="1">
    <citation type="submission" date="2019-08" db="EMBL/GenBank/DDBJ databases">
        <authorList>
            <person name="Kucharzyk K."/>
            <person name="Murdoch R.W."/>
            <person name="Higgins S."/>
            <person name="Loffler F."/>
        </authorList>
    </citation>
    <scope>NUCLEOTIDE SEQUENCE</scope>
</reference>
<organism evidence="15">
    <name type="scientific">bioreactor metagenome</name>
    <dbReference type="NCBI Taxonomy" id="1076179"/>
    <lineage>
        <taxon>unclassified sequences</taxon>
        <taxon>metagenomes</taxon>
        <taxon>ecological metagenomes</taxon>
    </lineage>
</organism>
<dbReference type="InterPro" id="IPR052348">
    <property type="entry name" value="Metallopeptidase_M50B"/>
</dbReference>
<keyword evidence="9" id="KW-0862">Zinc</keyword>
<dbReference type="GO" id="GO:0008237">
    <property type="term" value="F:metallopeptidase activity"/>
    <property type="evidence" value="ECO:0007669"/>
    <property type="project" value="UniProtKB-KW"/>
</dbReference>
<feature type="transmembrane region" description="Helical" evidence="13">
    <location>
        <begin position="59"/>
        <end position="80"/>
    </location>
</feature>
<gene>
    <name evidence="15" type="ORF">SDC9_186198</name>
</gene>
<evidence type="ECO:0000256" key="12">
    <source>
        <dbReference type="ARBA" id="ARBA00023136"/>
    </source>
</evidence>
<comment type="caution">
    <text evidence="15">The sequence shown here is derived from an EMBL/GenBank/DDBJ whole genome shotgun (WGS) entry which is preliminary data.</text>
</comment>
<evidence type="ECO:0000256" key="6">
    <source>
        <dbReference type="ARBA" id="ARBA00022692"/>
    </source>
</evidence>
<evidence type="ECO:0000313" key="15">
    <source>
        <dbReference type="EMBL" id="MPN38673.1"/>
    </source>
</evidence>
<feature type="domain" description="Peptidase M50" evidence="14">
    <location>
        <begin position="58"/>
        <end position="113"/>
    </location>
</feature>
<evidence type="ECO:0000256" key="2">
    <source>
        <dbReference type="ARBA" id="ARBA00004651"/>
    </source>
</evidence>
<evidence type="ECO:0000256" key="1">
    <source>
        <dbReference type="ARBA" id="ARBA00001947"/>
    </source>
</evidence>
<keyword evidence="6 13" id="KW-0812">Transmembrane</keyword>
<evidence type="ECO:0000256" key="3">
    <source>
        <dbReference type="ARBA" id="ARBA00007931"/>
    </source>
</evidence>
<keyword evidence="7" id="KW-0479">Metal-binding</keyword>
<protein>
    <recommendedName>
        <fullName evidence="14">Peptidase M50 domain-containing protein</fullName>
    </recommendedName>
</protein>
<evidence type="ECO:0000256" key="7">
    <source>
        <dbReference type="ARBA" id="ARBA00022723"/>
    </source>
</evidence>
<dbReference type="GO" id="GO:0006508">
    <property type="term" value="P:proteolysis"/>
    <property type="evidence" value="ECO:0007669"/>
    <property type="project" value="UniProtKB-KW"/>
</dbReference>
<accession>A0A645HTG9</accession>
<feature type="transmembrane region" description="Helical" evidence="13">
    <location>
        <begin position="27"/>
        <end position="53"/>
    </location>
</feature>
<name>A0A645HTG9_9ZZZZ</name>
<comment type="cofactor">
    <cofactor evidence="1">
        <name>Zn(2+)</name>
        <dbReference type="ChEBI" id="CHEBI:29105"/>
    </cofactor>
</comment>
<evidence type="ECO:0000256" key="9">
    <source>
        <dbReference type="ARBA" id="ARBA00022833"/>
    </source>
</evidence>
<dbReference type="Pfam" id="PF02163">
    <property type="entry name" value="Peptidase_M50"/>
    <property type="match status" value="1"/>
</dbReference>
<comment type="similarity">
    <text evidence="3">Belongs to the peptidase M50B family.</text>
</comment>
<evidence type="ECO:0000256" key="10">
    <source>
        <dbReference type="ARBA" id="ARBA00022989"/>
    </source>
</evidence>
<evidence type="ECO:0000256" key="5">
    <source>
        <dbReference type="ARBA" id="ARBA00022670"/>
    </source>
</evidence>
<keyword evidence="8" id="KW-0378">Hydrolase</keyword>
<keyword evidence="10 13" id="KW-1133">Transmembrane helix</keyword>
<evidence type="ECO:0000256" key="13">
    <source>
        <dbReference type="SAM" id="Phobius"/>
    </source>
</evidence>
<feature type="transmembrane region" description="Helical" evidence="13">
    <location>
        <begin position="101"/>
        <end position="119"/>
    </location>
</feature>
<dbReference type="AlphaFoldDB" id="A0A645HTG9"/>
<keyword evidence="11" id="KW-0482">Metalloprotease</keyword>
<keyword evidence="5" id="KW-0645">Protease</keyword>
<dbReference type="GO" id="GO:0005886">
    <property type="term" value="C:plasma membrane"/>
    <property type="evidence" value="ECO:0007669"/>
    <property type="project" value="UniProtKB-SubCell"/>
</dbReference>
<keyword evidence="4" id="KW-1003">Cell membrane</keyword>
<evidence type="ECO:0000256" key="8">
    <source>
        <dbReference type="ARBA" id="ARBA00022801"/>
    </source>
</evidence>
<evidence type="ECO:0000259" key="14">
    <source>
        <dbReference type="Pfam" id="PF02163"/>
    </source>
</evidence>
<dbReference type="InterPro" id="IPR044537">
    <property type="entry name" value="Rip2-like"/>
</dbReference>
<dbReference type="PANTHER" id="PTHR35864">
    <property type="entry name" value="ZINC METALLOPROTEASE MJ0611-RELATED"/>
    <property type="match status" value="1"/>
</dbReference>
<sequence>MTGIPTIGWAKPVPIDQFNFRYPKRDIILTSLAGPASNFLIALFVSIICNIFNINNIFIYIFVLINLSLAIFNLIPIPPLDGSKIFLNLLSSESSQKWEEAFEKYGFIILIIVVFIPIGPSGHSLLSSIISPIINFIFSLLLPSFSGL</sequence>
<evidence type="ECO:0000256" key="4">
    <source>
        <dbReference type="ARBA" id="ARBA00022475"/>
    </source>
</evidence>
<dbReference type="GO" id="GO:0046872">
    <property type="term" value="F:metal ion binding"/>
    <property type="evidence" value="ECO:0007669"/>
    <property type="project" value="UniProtKB-KW"/>
</dbReference>
<evidence type="ECO:0000256" key="11">
    <source>
        <dbReference type="ARBA" id="ARBA00023049"/>
    </source>
</evidence>
<dbReference type="CDD" id="cd06158">
    <property type="entry name" value="S2P-M50_like_1"/>
    <property type="match status" value="1"/>
</dbReference>
<dbReference type="EMBL" id="VSSQ01094048">
    <property type="protein sequence ID" value="MPN38673.1"/>
    <property type="molecule type" value="Genomic_DNA"/>
</dbReference>
<dbReference type="InterPro" id="IPR008915">
    <property type="entry name" value="Peptidase_M50"/>
</dbReference>
<proteinExistence type="inferred from homology"/>
<comment type="subcellular location">
    <subcellularLocation>
        <location evidence="2">Cell membrane</location>
        <topology evidence="2">Multi-pass membrane protein</topology>
    </subcellularLocation>
</comment>